<dbReference type="Gene3D" id="2.40.420.20">
    <property type="match status" value="1"/>
</dbReference>
<dbReference type="GO" id="GO:0022857">
    <property type="term" value="F:transmembrane transporter activity"/>
    <property type="evidence" value="ECO:0007669"/>
    <property type="project" value="InterPro"/>
</dbReference>
<keyword evidence="10" id="KW-1185">Reference proteome</keyword>
<dbReference type="NCBIfam" id="TIGR01730">
    <property type="entry name" value="RND_mfp"/>
    <property type="match status" value="1"/>
</dbReference>
<dbReference type="GO" id="GO:0060003">
    <property type="term" value="P:copper ion export"/>
    <property type="evidence" value="ECO:0007669"/>
    <property type="project" value="TreeGrafter"/>
</dbReference>
<keyword evidence="2" id="KW-0813">Transport</keyword>
<evidence type="ECO:0000256" key="1">
    <source>
        <dbReference type="ARBA" id="ARBA00009477"/>
    </source>
</evidence>
<feature type="signal peptide" evidence="5">
    <location>
        <begin position="1"/>
        <end position="20"/>
    </location>
</feature>
<keyword evidence="3 5" id="KW-0732">Signal</keyword>
<dbReference type="PANTHER" id="PTHR30097:SF15">
    <property type="entry name" value="CATION EFFLUX SYSTEM PROTEIN CUSB"/>
    <property type="match status" value="1"/>
</dbReference>
<dbReference type="AlphaFoldDB" id="A0A212S931"/>
<dbReference type="GO" id="GO:0015679">
    <property type="term" value="P:plasma membrane copper ion transport"/>
    <property type="evidence" value="ECO:0007669"/>
    <property type="project" value="TreeGrafter"/>
</dbReference>
<sequence length="506" mass="54716">MTSSFRLMGALALAGGVACAAASAIPLLSNVTIVSAAQAEDDPVLFYRDPMGGPEVSRTPKKDGMGMDFLAVRRSVVVALNAKLPAPSRSAEAPLFWRDAMGGTEISLSPKKDSMGMDFLPVRAADLAAVLPPLGGAAPLNTSPEPSKKRILYYRNPMGLADVSPVPKKDAMGMDYRPVYEGEDDDSSSVHIATGKVQRTGVRTEAATTRSIVSKIIVPGVIQLDERRITLVSTRSTTFIEKVAEVTTGDQVRKGQVLFRFYSPEIASAAAQYFSNPGFEGARKRLDVLDVPAEFIAEIDRSRKIPLSLEWRSPRDGVVFERNAYEGMRADPGQQLFKIVDMTSVWALVDVAERDYMRIKIGQKVSVQPRGMAGRSFSGVVTLVYPQINKETRTVRIRVELQNPDLLLKPDMYVDAEIAAGEGGKVVTVPDSAVIDSGAKQLVLIDRGEGRFEPRAVRTGRRGEGSVEIREGVAEGDKVVTSANFLIDAESNLKAALKGLTMGEAK</sequence>
<keyword evidence="4" id="KW-0406">Ion transport</keyword>
<dbReference type="PANTHER" id="PTHR30097">
    <property type="entry name" value="CATION EFFLUX SYSTEM PROTEIN CUSB"/>
    <property type="match status" value="1"/>
</dbReference>
<dbReference type="EMBL" id="FYDG01000016">
    <property type="protein sequence ID" value="SNB81731.1"/>
    <property type="molecule type" value="Genomic_DNA"/>
</dbReference>
<gene>
    <name evidence="9" type="ORF">SAMN06265338_11642</name>
</gene>
<evidence type="ECO:0000256" key="2">
    <source>
        <dbReference type="ARBA" id="ARBA00022448"/>
    </source>
</evidence>
<dbReference type="InterPro" id="IPR051909">
    <property type="entry name" value="MFP_Cation_Efflux"/>
</dbReference>
<dbReference type="Proteomes" id="UP000198418">
    <property type="component" value="Unassembled WGS sequence"/>
</dbReference>
<evidence type="ECO:0000256" key="5">
    <source>
        <dbReference type="SAM" id="SignalP"/>
    </source>
</evidence>
<protein>
    <submittedName>
        <fullName evidence="9">Membrane fusion protein, Cu(I)/Ag(I) efflux system</fullName>
    </submittedName>
</protein>
<dbReference type="Pfam" id="PF25919">
    <property type="entry name" value="BSH_CusB"/>
    <property type="match status" value="1"/>
</dbReference>
<evidence type="ECO:0000259" key="8">
    <source>
        <dbReference type="Pfam" id="PF25975"/>
    </source>
</evidence>
<dbReference type="InterPro" id="IPR058792">
    <property type="entry name" value="Beta-barrel_RND_2"/>
</dbReference>
<dbReference type="InterPro" id="IPR006143">
    <property type="entry name" value="RND_pump_MFP"/>
</dbReference>
<proteinExistence type="inferred from homology"/>
<evidence type="ECO:0000256" key="3">
    <source>
        <dbReference type="ARBA" id="ARBA00022729"/>
    </source>
</evidence>
<dbReference type="SUPFAM" id="SSF111369">
    <property type="entry name" value="HlyD-like secretion proteins"/>
    <property type="match status" value="1"/>
</dbReference>
<dbReference type="FunFam" id="2.40.420.20:FF:000003">
    <property type="entry name" value="Cation efflux system protein cusB"/>
    <property type="match status" value="1"/>
</dbReference>
<dbReference type="Pfam" id="PF25954">
    <property type="entry name" value="Beta-barrel_RND_2"/>
    <property type="match status" value="1"/>
</dbReference>
<dbReference type="GO" id="GO:0030288">
    <property type="term" value="C:outer membrane-bounded periplasmic space"/>
    <property type="evidence" value="ECO:0007669"/>
    <property type="project" value="TreeGrafter"/>
</dbReference>
<dbReference type="InterPro" id="IPR058649">
    <property type="entry name" value="CzcB_C"/>
</dbReference>
<dbReference type="GO" id="GO:0016020">
    <property type="term" value="C:membrane"/>
    <property type="evidence" value="ECO:0007669"/>
    <property type="project" value="InterPro"/>
</dbReference>
<dbReference type="Gene3D" id="2.40.30.170">
    <property type="match status" value="1"/>
</dbReference>
<dbReference type="GO" id="GO:0046914">
    <property type="term" value="F:transition metal ion binding"/>
    <property type="evidence" value="ECO:0007669"/>
    <property type="project" value="TreeGrafter"/>
</dbReference>
<dbReference type="PROSITE" id="PS51257">
    <property type="entry name" value="PROKAR_LIPOPROTEIN"/>
    <property type="match status" value="1"/>
</dbReference>
<accession>A0A212S931</accession>
<evidence type="ECO:0000313" key="10">
    <source>
        <dbReference type="Proteomes" id="UP000198418"/>
    </source>
</evidence>
<name>A0A212S931_RHOAC</name>
<feature type="domain" description="CzcB-like C-terminal circularly permuted SH3-like" evidence="8">
    <location>
        <begin position="427"/>
        <end position="487"/>
    </location>
</feature>
<dbReference type="Pfam" id="PF25975">
    <property type="entry name" value="CzcB_C"/>
    <property type="match status" value="1"/>
</dbReference>
<reference evidence="10" key="1">
    <citation type="submission" date="2017-06" db="EMBL/GenBank/DDBJ databases">
        <authorList>
            <person name="Varghese N."/>
            <person name="Submissions S."/>
        </authorList>
    </citation>
    <scope>NUCLEOTIDE SEQUENCE [LARGE SCALE GENOMIC DNA]</scope>
    <source>
        <strain evidence="10">DSM 137</strain>
    </source>
</reference>
<evidence type="ECO:0000259" key="6">
    <source>
        <dbReference type="Pfam" id="PF25919"/>
    </source>
</evidence>
<comment type="similarity">
    <text evidence="1">Belongs to the membrane fusion protein (MFP) (TC 8.A.1) family.</text>
</comment>
<feature type="chain" id="PRO_5013098094" evidence="5">
    <location>
        <begin position="21"/>
        <end position="506"/>
    </location>
</feature>
<evidence type="ECO:0000259" key="7">
    <source>
        <dbReference type="Pfam" id="PF25954"/>
    </source>
</evidence>
<evidence type="ECO:0000313" key="9">
    <source>
        <dbReference type="EMBL" id="SNB81731.1"/>
    </source>
</evidence>
<dbReference type="OrthoDB" id="9806939at2"/>
<dbReference type="FunFam" id="2.40.30.170:FF:000010">
    <property type="entry name" value="Efflux RND transporter periplasmic adaptor subunit"/>
    <property type="match status" value="1"/>
</dbReference>
<feature type="domain" description="CusB-like beta-barrel" evidence="7">
    <location>
        <begin position="344"/>
        <end position="420"/>
    </location>
</feature>
<dbReference type="InterPro" id="IPR058790">
    <property type="entry name" value="BSH_CusB"/>
</dbReference>
<evidence type="ECO:0000256" key="4">
    <source>
        <dbReference type="ARBA" id="ARBA00023065"/>
    </source>
</evidence>
<dbReference type="RefSeq" id="WP_088522226.1">
    <property type="nucleotide sequence ID" value="NZ_FYDG01000016.1"/>
</dbReference>
<organism evidence="9 10">
    <name type="scientific">Rhodoblastus acidophilus</name>
    <name type="common">Rhodopseudomonas acidophila</name>
    <dbReference type="NCBI Taxonomy" id="1074"/>
    <lineage>
        <taxon>Bacteria</taxon>
        <taxon>Pseudomonadati</taxon>
        <taxon>Pseudomonadota</taxon>
        <taxon>Alphaproteobacteria</taxon>
        <taxon>Hyphomicrobiales</taxon>
        <taxon>Rhodoblastaceae</taxon>
        <taxon>Rhodoblastus</taxon>
    </lineage>
</organism>
<feature type="domain" description="CusB-like barrel-sandwich hybrid" evidence="6">
    <location>
        <begin position="230"/>
        <end position="339"/>
    </location>
</feature>